<feature type="region of interest" description="Disordered" evidence="3">
    <location>
        <begin position="531"/>
        <end position="569"/>
    </location>
</feature>
<dbReference type="InterPro" id="IPR012334">
    <property type="entry name" value="Pectin_lyas_fold"/>
</dbReference>
<dbReference type="SUPFAM" id="SSF51126">
    <property type="entry name" value="Pectin lyase-like"/>
    <property type="match status" value="1"/>
</dbReference>
<dbReference type="Proteomes" id="UP000188533">
    <property type="component" value="Unassembled WGS sequence"/>
</dbReference>
<accession>A0A1Q3E7G9</accession>
<evidence type="ECO:0000313" key="5">
    <source>
        <dbReference type="Proteomes" id="UP000188533"/>
    </source>
</evidence>
<evidence type="ECO:0000256" key="1">
    <source>
        <dbReference type="ARBA" id="ARBA00004613"/>
    </source>
</evidence>
<name>A0A1Q3E7G9_LENED</name>
<keyword evidence="5" id="KW-1185">Reference proteome</keyword>
<dbReference type="PANTHER" id="PTHR31736:SF8">
    <property type="entry name" value="PUTATIVE (AFU_ORTHOLOGUE AFUA_7G06410)-RELATED"/>
    <property type="match status" value="1"/>
</dbReference>
<keyword evidence="4" id="KW-0378">Hydrolase</keyword>
<comment type="subcellular location">
    <subcellularLocation>
        <location evidence="1">Secreted</location>
    </subcellularLocation>
</comment>
<evidence type="ECO:0000256" key="3">
    <source>
        <dbReference type="SAM" id="MobiDB-lite"/>
    </source>
</evidence>
<dbReference type="GO" id="GO:0005576">
    <property type="term" value="C:extracellular region"/>
    <property type="evidence" value="ECO:0007669"/>
    <property type="project" value="UniProtKB-SubCell"/>
</dbReference>
<dbReference type="STRING" id="5353.A0A1Q3E7G9"/>
<keyword evidence="2" id="KW-0964">Secreted</keyword>
<reference evidence="4 5" key="2">
    <citation type="submission" date="2017-02" db="EMBL/GenBank/DDBJ databases">
        <title>A genome survey and senescence transcriptome analysis in Lentinula edodes.</title>
        <authorList>
            <person name="Sakamoto Y."/>
            <person name="Nakade K."/>
            <person name="Sato S."/>
            <person name="Yoshida Y."/>
            <person name="Miyazaki K."/>
            <person name="Natsume S."/>
            <person name="Konno N."/>
        </authorList>
    </citation>
    <scope>NUCLEOTIDE SEQUENCE [LARGE SCALE GENOMIC DNA]</scope>
    <source>
        <strain evidence="4 5">NBRC 111202</strain>
    </source>
</reference>
<feature type="compositionally biased region" description="Basic and acidic residues" evidence="3">
    <location>
        <begin position="534"/>
        <end position="547"/>
    </location>
</feature>
<dbReference type="InterPro" id="IPR011050">
    <property type="entry name" value="Pectin_lyase_fold/virulence"/>
</dbReference>
<organism evidence="4 5">
    <name type="scientific">Lentinula edodes</name>
    <name type="common">Shiitake mushroom</name>
    <name type="synonym">Lentinus edodes</name>
    <dbReference type="NCBI Taxonomy" id="5353"/>
    <lineage>
        <taxon>Eukaryota</taxon>
        <taxon>Fungi</taxon>
        <taxon>Dikarya</taxon>
        <taxon>Basidiomycota</taxon>
        <taxon>Agaricomycotina</taxon>
        <taxon>Agaricomycetes</taxon>
        <taxon>Agaricomycetidae</taxon>
        <taxon>Agaricales</taxon>
        <taxon>Marasmiineae</taxon>
        <taxon>Omphalotaceae</taxon>
        <taxon>Lentinula</taxon>
    </lineage>
</organism>
<evidence type="ECO:0000256" key="2">
    <source>
        <dbReference type="ARBA" id="ARBA00022525"/>
    </source>
</evidence>
<protein>
    <submittedName>
        <fullName evidence="4">Glycoside hydrolase family 28 protein</fullName>
    </submittedName>
</protein>
<comment type="caution">
    <text evidence="4">The sequence shown here is derived from an EMBL/GenBank/DDBJ whole genome shotgun (WGS) entry which is preliminary data.</text>
</comment>
<reference evidence="4 5" key="1">
    <citation type="submission" date="2016-08" db="EMBL/GenBank/DDBJ databases">
        <authorList>
            <consortium name="Lentinula edodes genome sequencing consortium"/>
            <person name="Sakamoto Y."/>
            <person name="Nakade K."/>
            <person name="Sato S."/>
            <person name="Yoshida Y."/>
            <person name="Miyazaki K."/>
            <person name="Natsume S."/>
            <person name="Konno N."/>
        </authorList>
    </citation>
    <scope>NUCLEOTIDE SEQUENCE [LARGE SCALE GENOMIC DNA]</scope>
    <source>
        <strain evidence="4 5">NBRC 111202</strain>
    </source>
</reference>
<evidence type="ECO:0000313" key="4">
    <source>
        <dbReference type="EMBL" id="GAW02989.1"/>
    </source>
</evidence>
<dbReference type="PANTHER" id="PTHR31736">
    <property type="match status" value="1"/>
</dbReference>
<gene>
    <name evidence="4" type="ORF">LENED_004676</name>
</gene>
<dbReference type="Gene3D" id="2.160.20.10">
    <property type="entry name" value="Single-stranded right-handed beta-helix, Pectin lyase-like"/>
    <property type="match status" value="1"/>
</dbReference>
<sequence>MIPVAPTSTSFIQPEPQKKPQNALKLFALKLREIGGLPVTEFLNTPEEELPRIRYDFGFPNTTSPWYYTPQTQEAAASPGVTAVQQLENACREAFGRTDVLQYSVSLSEPGMSNVLHIVKNSGMRRTYTGTCEHKTEVQAREEVAQIALREGALAYILDSEPDEQLNSKFGESSNPVQMIEDCFARWRRGLKPPQWFTYDHGAALNVQLASPRMRRVYSTPENTKSDAQVVCAQTAIDYGVLDFIKFGGGQVRPSSPNPPTSDRGIAMVWSNVQEFINTLPRPFPESEFEDNPQKVEDGILQWFNKLRQDANKARAHPLGFHFHFLQVKHAYGCVLRIEPPPSDSDPKHAQTYLVEPRFSKKAKSKVGVCIQAMSEGVGSFLRAYVPDTKTTSPGVNSLVTLEMQRFVNETMWPALEAACREVSPGAAITTQYPRSGGIGCMIKIVVHPLPSRTSGVGLNTSSSVSHTYSVPSVYSSRNDARMSLVCEAGERMLQFIKSRGAPPPSDDPPRPVKKPRLEKLMAAPMHSIARAQPKTEAKRKQGEKRFQMQASAVPKSIKKPKDWDSDTKQPNIDLAYELEPGEIVADDEVTVAGPTVSINFEPETEARNGRNGMRIVEMTTGQLMFMRSVQCNASRDPRTNGSDDAPAILEAFQMCGDNGVIQLHDPLYHIETVMNTTRLSNVRIDLTGTMLWGTNLTYWVSSGLPLGYLNATTAWALGGDQITFDGHGVGTLDGNGQLWYNLADGVSNYPGRPINLLIANSTNSLYTG</sequence>
<dbReference type="GO" id="GO:0016787">
    <property type="term" value="F:hydrolase activity"/>
    <property type="evidence" value="ECO:0007669"/>
    <property type="project" value="UniProtKB-KW"/>
</dbReference>
<dbReference type="EMBL" id="BDGU01000124">
    <property type="protein sequence ID" value="GAW02989.1"/>
    <property type="molecule type" value="Genomic_DNA"/>
</dbReference>
<dbReference type="AlphaFoldDB" id="A0A1Q3E7G9"/>
<proteinExistence type="predicted"/>